<dbReference type="InterPro" id="IPR036322">
    <property type="entry name" value="WD40_repeat_dom_sf"/>
</dbReference>
<dbReference type="AlphaFoldDB" id="A0AAN7M314"/>
<evidence type="ECO:0000313" key="4">
    <source>
        <dbReference type="Proteomes" id="UP001346149"/>
    </source>
</evidence>
<organism evidence="3 4">
    <name type="scientific">Trapa natans</name>
    <name type="common">Water chestnut</name>
    <dbReference type="NCBI Taxonomy" id="22666"/>
    <lineage>
        <taxon>Eukaryota</taxon>
        <taxon>Viridiplantae</taxon>
        <taxon>Streptophyta</taxon>
        <taxon>Embryophyta</taxon>
        <taxon>Tracheophyta</taxon>
        <taxon>Spermatophyta</taxon>
        <taxon>Magnoliopsida</taxon>
        <taxon>eudicotyledons</taxon>
        <taxon>Gunneridae</taxon>
        <taxon>Pentapetalae</taxon>
        <taxon>rosids</taxon>
        <taxon>malvids</taxon>
        <taxon>Myrtales</taxon>
        <taxon>Lythraceae</taxon>
        <taxon>Trapa</taxon>
    </lineage>
</organism>
<dbReference type="EMBL" id="JAXQNO010000003">
    <property type="protein sequence ID" value="KAK4801583.1"/>
    <property type="molecule type" value="Genomic_DNA"/>
</dbReference>
<dbReference type="Gene3D" id="2.130.10.10">
    <property type="entry name" value="YVTN repeat-like/Quinoprotein amine dehydrogenase"/>
    <property type="match status" value="3"/>
</dbReference>
<dbReference type="InterPro" id="IPR001680">
    <property type="entry name" value="WD40_rpt"/>
</dbReference>
<evidence type="ECO:0000313" key="3">
    <source>
        <dbReference type="EMBL" id="KAK4801583.1"/>
    </source>
</evidence>
<protein>
    <recommendedName>
        <fullName evidence="2">MABP1/WDR62 second WD40 domain-containing protein</fullName>
    </recommendedName>
</protein>
<keyword evidence="4" id="KW-1185">Reference proteome</keyword>
<dbReference type="Pfam" id="PF24782">
    <property type="entry name" value="WD40_MABP1-WDR62_2nd"/>
    <property type="match status" value="1"/>
</dbReference>
<name>A0AAN7M314_TRANT</name>
<feature type="domain" description="MABP1/WDR62 second WD40" evidence="2">
    <location>
        <begin position="398"/>
        <end position="716"/>
    </location>
</feature>
<dbReference type="InterPro" id="IPR056162">
    <property type="entry name" value="WD40_MABP1-WDR62_2nd"/>
</dbReference>
<sequence>MNPPRRPRRCDTSSKLTLREIIGLTVKNTNGLASSASSARCIYLAGCVVVIYDTESGAQSHLMVSHRAPKPLSCVAVSSDGHFVAAGESGHQPSVLIWDSANLTLISELKDHLYGVACIAFSPDGKHLVSVGGYIYLWDWQGGQLVAKIKASSSCLSIASVTFSLDAKHILTAGTKHLKLWSVGFSPRTRFKRGTDTVLMHGKPINLGPEKGSSFVSITSPLTMGSDKLLYIYALTEGGTLCLIQSGSIIKSVDLKVEKGFALSSSEELVACACSNGLVKLIFVRELENAGVLSYWMAEQCHFDKDGCCVKKFNEKDSRSKAYPPDALACQFLKSEKIAVVYADHSLYIWDIHDMNKATRCCMLVSHSTSIWDIKNLCCENLHDPALVCIARGCPGGISFATCSADGTIRLWDFLSDPEFSVGAAYSQTLDSKLGGTTNLVSSGIFERDTIEPGTVNGFRSLAVSSDGVYLAAGDCSGNLHIYNLQSSEYTCLEGAHDAEILSLGFNSCNKNEVVSGMKDNNYLLASAGRDRIIHVYDVKRNFDLIQSIVDHSAAVTSVKLTGDGHRLVSCSADRSLVVRDVIETEENYNISRCHHQVASSGTVYDMVLDPSTNIAVTVGQDKKINTFDIASGQLTRSFKPNKDFGDPIKVNMDPSCSYLVCSYSNKSICIYDFVNGEMVTQAVGHSEVITGVIFLPDCKHIISVGGDGCIFVWKLPDHLTLRMLEAIALKSGSLSRPETSNWEKAFTRIVEFEQQKLGIQNGEMVPHNFNQTRRMRCIEESCQGNPRFKFRVSLLPQWAQAKVIDSQCSEVVPFEDIQTPHKTDPGESGELCITNISGRSGIDGSDTSPMIQRNSNVPFADSRWLSVYTVFMDSRDSPVAWGPKDDNILFSSPFETSTRIQRGNGYPQFHGPPISECSVPNERSKNYEVQVSSDDLHTKFEESDLFKEHFGNLSTSHKIDRRESSSRRRYSSHFTVRRNCLGYHKKLIESPGLNLGQKSFYYHTEPVNLPGNSFLEDPSNLNHKLRTTETSDREHQPPENQMGNLIVSPHEGKLHEKIDECSKALHYLENAAEATSRLLSELLAVVTEDELSRGPAAQLIINAAERLPSISEKVNKLMTLALVQRPIVKVVAVSQPLP</sequence>
<dbReference type="SUPFAM" id="SSF50978">
    <property type="entry name" value="WD40 repeat-like"/>
    <property type="match status" value="2"/>
</dbReference>
<dbReference type="Proteomes" id="UP001346149">
    <property type="component" value="Unassembled WGS sequence"/>
</dbReference>
<gene>
    <name evidence="3" type="ORF">SAY86_022070</name>
</gene>
<dbReference type="InterPro" id="IPR052779">
    <property type="entry name" value="WDR62"/>
</dbReference>
<dbReference type="PANTHER" id="PTHR45589">
    <property type="entry name" value="WD REPEAT DOMAIN 62, ISOFORM G"/>
    <property type="match status" value="1"/>
</dbReference>
<evidence type="ECO:0000259" key="2">
    <source>
        <dbReference type="Pfam" id="PF24782"/>
    </source>
</evidence>
<evidence type="ECO:0000256" key="1">
    <source>
        <dbReference type="PROSITE-ProRule" id="PRU00221"/>
    </source>
</evidence>
<comment type="caution">
    <text evidence="3">The sequence shown here is derived from an EMBL/GenBank/DDBJ whole genome shotgun (WGS) entry which is preliminary data.</text>
</comment>
<dbReference type="PROSITE" id="PS50294">
    <property type="entry name" value="WD_REPEATS_REGION"/>
    <property type="match status" value="1"/>
</dbReference>
<dbReference type="Pfam" id="PF00400">
    <property type="entry name" value="WD40"/>
    <property type="match status" value="2"/>
</dbReference>
<proteinExistence type="predicted"/>
<reference evidence="3 4" key="1">
    <citation type="journal article" date="2023" name="Hortic Res">
        <title>Pangenome of water caltrop reveals structural variations and asymmetric subgenome divergence after allopolyploidization.</title>
        <authorList>
            <person name="Zhang X."/>
            <person name="Chen Y."/>
            <person name="Wang L."/>
            <person name="Yuan Y."/>
            <person name="Fang M."/>
            <person name="Shi L."/>
            <person name="Lu R."/>
            <person name="Comes H.P."/>
            <person name="Ma Y."/>
            <person name="Chen Y."/>
            <person name="Huang G."/>
            <person name="Zhou Y."/>
            <person name="Zheng Z."/>
            <person name="Qiu Y."/>
        </authorList>
    </citation>
    <scope>NUCLEOTIDE SEQUENCE [LARGE SCALE GENOMIC DNA]</scope>
    <source>
        <strain evidence="3">F231</strain>
    </source>
</reference>
<dbReference type="PROSITE" id="PS50082">
    <property type="entry name" value="WD_REPEATS_2"/>
    <property type="match status" value="3"/>
</dbReference>
<feature type="repeat" description="WD" evidence="1">
    <location>
        <begin position="683"/>
        <end position="724"/>
    </location>
</feature>
<accession>A0AAN7M314</accession>
<dbReference type="PANTHER" id="PTHR45589:SF1">
    <property type="entry name" value="WD REPEAT DOMAIN 62, ISOFORM G"/>
    <property type="match status" value="1"/>
</dbReference>
<dbReference type="InterPro" id="IPR015943">
    <property type="entry name" value="WD40/YVTN_repeat-like_dom_sf"/>
</dbReference>
<keyword evidence="1" id="KW-0853">WD repeat</keyword>
<feature type="repeat" description="WD" evidence="1">
    <location>
        <begin position="549"/>
        <end position="590"/>
    </location>
</feature>
<feature type="repeat" description="WD" evidence="1">
    <location>
        <begin position="400"/>
        <end position="422"/>
    </location>
</feature>
<dbReference type="SMART" id="SM00320">
    <property type="entry name" value="WD40"/>
    <property type="match status" value="11"/>
</dbReference>